<dbReference type="AlphaFoldDB" id="A0A7Z2VYC5"/>
<accession>A0A7Z2VYC5</accession>
<gene>
    <name evidence="2" type="ORF">HH212_18050</name>
</gene>
<organism evidence="2 3">
    <name type="scientific">Massilia forsythiae</name>
    <dbReference type="NCBI Taxonomy" id="2728020"/>
    <lineage>
        <taxon>Bacteria</taxon>
        <taxon>Pseudomonadati</taxon>
        <taxon>Pseudomonadota</taxon>
        <taxon>Betaproteobacteria</taxon>
        <taxon>Burkholderiales</taxon>
        <taxon>Oxalobacteraceae</taxon>
        <taxon>Telluria group</taxon>
        <taxon>Massilia</taxon>
    </lineage>
</organism>
<dbReference type="PANTHER" id="PTHR34387">
    <property type="entry name" value="SLR1258 PROTEIN"/>
    <property type="match status" value="1"/>
</dbReference>
<dbReference type="GO" id="GO:0006974">
    <property type="term" value="P:DNA damage response"/>
    <property type="evidence" value="ECO:0007669"/>
    <property type="project" value="TreeGrafter"/>
</dbReference>
<proteinExistence type="predicted"/>
<protein>
    <submittedName>
        <fullName evidence="2">SIMPL domain-containing protein</fullName>
    </submittedName>
</protein>
<dbReference type="Pfam" id="PF04402">
    <property type="entry name" value="SIMPL"/>
    <property type="match status" value="1"/>
</dbReference>
<dbReference type="InterPro" id="IPR052022">
    <property type="entry name" value="26kDa_periplasmic_antigen"/>
</dbReference>
<feature type="chain" id="PRO_5030815126" evidence="1">
    <location>
        <begin position="26"/>
        <end position="264"/>
    </location>
</feature>
<feature type="signal peptide" evidence="1">
    <location>
        <begin position="1"/>
        <end position="25"/>
    </location>
</feature>
<sequence length="264" mass="28286">MSTTSLKPARWVTALALATATYAGAAAAPIPAYPFLHVSGSAYVAAMPDIGALDVEMLALDADPAAGRATLEARVGEVRDLMRRLGLDPEDLQVREVRQSLRKGAGGAGADPAGAPVYELRCDVHINVRNLTVWPQLAGSLFGQPNLDGFAATFDLSTRERLEDELVTQALQDARRRAEVMAAGAGRRLGPLMAATPDAIKNLGTALGLERADFRQARDPGNVRPQADREQLLMIQAIRLRQPVDAVFRLENPAPPARARKKPS</sequence>
<evidence type="ECO:0000313" key="3">
    <source>
        <dbReference type="Proteomes" id="UP000502415"/>
    </source>
</evidence>
<dbReference type="InterPro" id="IPR007497">
    <property type="entry name" value="SIMPL/DUF541"/>
</dbReference>
<name>A0A7Z2VYC5_9BURK</name>
<dbReference type="PANTHER" id="PTHR34387:SF1">
    <property type="entry name" value="PERIPLASMIC IMMUNOGENIC PROTEIN"/>
    <property type="match status" value="1"/>
</dbReference>
<dbReference type="Proteomes" id="UP000502415">
    <property type="component" value="Chromosome"/>
</dbReference>
<keyword evidence="1" id="KW-0732">Signal</keyword>
<keyword evidence="3" id="KW-1185">Reference proteome</keyword>
<evidence type="ECO:0000313" key="2">
    <source>
        <dbReference type="EMBL" id="QJE01696.1"/>
    </source>
</evidence>
<dbReference type="RefSeq" id="WP_170203735.1">
    <property type="nucleotide sequence ID" value="NZ_CP051685.1"/>
</dbReference>
<dbReference type="EMBL" id="CP051685">
    <property type="protein sequence ID" value="QJE01696.1"/>
    <property type="molecule type" value="Genomic_DNA"/>
</dbReference>
<dbReference type="KEGG" id="mfy:HH212_18050"/>
<dbReference type="Gene3D" id="3.30.110.170">
    <property type="entry name" value="Protein of unknown function (DUF541), domain 1"/>
    <property type="match status" value="1"/>
</dbReference>
<evidence type="ECO:0000256" key="1">
    <source>
        <dbReference type="SAM" id="SignalP"/>
    </source>
</evidence>
<reference evidence="2 3" key="1">
    <citation type="submission" date="2020-04" db="EMBL/GenBank/DDBJ databases">
        <title>Genome sequencing of novel species.</title>
        <authorList>
            <person name="Heo J."/>
            <person name="Kim S.-J."/>
            <person name="Kim J.-S."/>
            <person name="Hong S.-B."/>
            <person name="Kwon S.-W."/>
        </authorList>
    </citation>
    <scope>NUCLEOTIDE SEQUENCE [LARGE SCALE GENOMIC DNA]</scope>
    <source>
        <strain evidence="2 3">GN2-R2</strain>
    </source>
</reference>